<dbReference type="RefSeq" id="WP_145638070.1">
    <property type="nucleotide sequence ID" value="NZ_CP088014.1"/>
</dbReference>
<evidence type="ECO:0008006" key="3">
    <source>
        <dbReference type="Google" id="ProtNLM"/>
    </source>
</evidence>
<comment type="caution">
    <text evidence="1">The sequence shown here is derived from an EMBL/GenBank/DDBJ whole genome shotgun (WGS) entry which is preliminary data.</text>
</comment>
<keyword evidence="2" id="KW-1185">Reference proteome</keyword>
<gene>
    <name evidence="1" type="ORF">IQ17_04385</name>
</gene>
<dbReference type="OrthoDB" id="5688165at2"/>
<dbReference type="AlphaFoldDB" id="A0A562L332"/>
<dbReference type="Proteomes" id="UP000317176">
    <property type="component" value="Unassembled WGS sequence"/>
</dbReference>
<organism evidence="1 2">
    <name type="scientific">Bradyrhizobium daqingense</name>
    <dbReference type="NCBI Taxonomy" id="993502"/>
    <lineage>
        <taxon>Bacteria</taxon>
        <taxon>Pseudomonadati</taxon>
        <taxon>Pseudomonadota</taxon>
        <taxon>Alphaproteobacteria</taxon>
        <taxon>Hyphomicrobiales</taxon>
        <taxon>Nitrobacteraceae</taxon>
        <taxon>Bradyrhizobium</taxon>
    </lineage>
</organism>
<proteinExistence type="predicted"/>
<accession>A0A562L332</accession>
<evidence type="ECO:0000313" key="1">
    <source>
        <dbReference type="EMBL" id="TWI02025.1"/>
    </source>
</evidence>
<evidence type="ECO:0000313" key="2">
    <source>
        <dbReference type="Proteomes" id="UP000317176"/>
    </source>
</evidence>
<reference evidence="1 2" key="1">
    <citation type="journal article" date="2015" name="Stand. Genomic Sci.">
        <title>Genomic Encyclopedia of Bacterial and Archaeal Type Strains, Phase III: the genomes of soil and plant-associated and newly described type strains.</title>
        <authorList>
            <person name="Whitman W.B."/>
            <person name="Woyke T."/>
            <person name="Klenk H.P."/>
            <person name="Zhou Y."/>
            <person name="Lilburn T.G."/>
            <person name="Beck B.J."/>
            <person name="De Vos P."/>
            <person name="Vandamme P."/>
            <person name="Eisen J.A."/>
            <person name="Garrity G."/>
            <person name="Hugenholtz P."/>
            <person name="Kyrpides N.C."/>
        </authorList>
    </citation>
    <scope>NUCLEOTIDE SEQUENCE [LARGE SCALE GENOMIC DNA]</scope>
    <source>
        <strain evidence="1 2">CGMCC 1.10947</strain>
    </source>
</reference>
<dbReference type="EMBL" id="VLKL01000012">
    <property type="protein sequence ID" value="TWI02025.1"/>
    <property type="molecule type" value="Genomic_DNA"/>
</dbReference>
<protein>
    <recommendedName>
        <fullName evidence="3">HEPN domain-containing protein</fullName>
    </recommendedName>
</protein>
<name>A0A562L332_9BRAD</name>
<sequence length="250" mass="28542">MLNESEIPPSFLQYAADILADTNGGLSGAVIVRETAAYGVEYDVPLPHPTYPFQASNKRTALYENLRAFSGPQQYRILRELCDHRSFGLTRSAKRTELKQRLATRYGHLAKHPSSEVNETLIEETRHWLQEYPEALSLYNQAFTKLETGSFHRNLLDDLRLSLEKLLRGIFGNEKSLENQINSLGTYIKSKGGSPELANMFVKLADYYAKFQNTYVKHDDQVNEAEVEFIFEITSSFMKHLVRLQSISAN</sequence>